<feature type="domain" description="ABC transmembrane type-2" evidence="9">
    <location>
        <begin position="134"/>
        <end position="377"/>
    </location>
</feature>
<keyword evidence="4 8" id="KW-1003">Cell membrane</keyword>
<evidence type="ECO:0000259" key="9">
    <source>
        <dbReference type="PROSITE" id="PS51012"/>
    </source>
</evidence>
<evidence type="ECO:0000256" key="7">
    <source>
        <dbReference type="ARBA" id="ARBA00023136"/>
    </source>
</evidence>
<feature type="transmembrane region" description="Helical" evidence="8">
    <location>
        <begin position="351"/>
        <end position="372"/>
    </location>
</feature>
<dbReference type="InterPro" id="IPR000412">
    <property type="entry name" value="ABC_2_transport"/>
</dbReference>
<dbReference type="GO" id="GO:0140359">
    <property type="term" value="F:ABC-type transporter activity"/>
    <property type="evidence" value="ECO:0007669"/>
    <property type="project" value="InterPro"/>
</dbReference>
<dbReference type="PRINTS" id="PR00164">
    <property type="entry name" value="ABC2TRNSPORT"/>
</dbReference>
<feature type="transmembrane region" description="Helical" evidence="8">
    <location>
        <begin position="187"/>
        <end position="208"/>
    </location>
</feature>
<dbReference type="InterPro" id="IPR051449">
    <property type="entry name" value="ABC-2_transporter_component"/>
</dbReference>
<gene>
    <name evidence="10" type="primary">ybhS</name>
    <name evidence="10" type="ORF">MOOR_27970</name>
</gene>
<evidence type="ECO:0000256" key="4">
    <source>
        <dbReference type="ARBA" id="ARBA00022475"/>
    </source>
</evidence>
<evidence type="ECO:0000313" key="10">
    <source>
        <dbReference type="EMBL" id="OIQ07596.1"/>
    </source>
</evidence>
<reference evidence="10 11" key="1">
    <citation type="submission" date="2016-08" db="EMBL/GenBank/DDBJ databases">
        <title>Genome-based comparison of Moorella thermoacetic strains.</title>
        <authorList>
            <person name="Poehlein A."/>
            <person name="Bengelsdorf F.R."/>
            <person name="Esser C."/>
            <person name="Duerre P."/>
            <person name="Daniel R."/>
        </authorList>
    </citation>
    <scope>NUCLEOTIDE SEQUENCE [LARGE SCALE GENOMIC DNA]</scope>
    <source>
        <strain evidence="10 11">DSM 11768</strain>
    </source>
</reference>
<organism evidence="10 11">
    <name type="scientific">Neomoorella thermoacetica</name>
    <name type="common">Clostridium thermoaceticum</name>
    <dbReference type="NCBI Taxonomy" id="1525"/>
    <lineage>
        <taxon>Bacteria</taxon>
        <taxon>Bacillati</taxon>
        <taxon>Bacillota</taxon>
        <taxon>Clostridia</taxon>
        <taxon>Neomoorellales</taxon>
        <taxon>Neomoorellaceae</taxon>
        <taxon>Neomoorella</taxon>
    </lineage>
</organism>
<dbReference type="InterPro" id="IPR047817">
    <property type="entry name" value="ABC2_TM_bact-type"/>
</dbReference>
<name>A0A1J5JFJ8_NEOTH</name>
<feature type="transmembrane region" description="Helical" evidence="8">
    <location>
        <begin position="322"/>
        <end position="339"/>
    </location>
</feature>
<accession>A0A1J5JFJ8</accession>
<comment type="caution">
    <text evidence="10">The sequence shown here is derived from an EMBL/GenBank/DDBJ whole genome shotgun (WGS) entry which is preliminary data.</text>
</comment>
<evidence type="ECO:0000256" key="5">
    <source>
        <dbReference type="ARBA" id="ARBA00022692"/>
    </source>
</evidence>
<comment type="similarity">
    <text evidence="2 8">Belongs to the ABC-2 integral membrane protein family.</text>
</comment>
<keyword evidence="3 8" id="KW-0813">Transport</keyword>
<evidence type="ECO:0000256" key="8">
    <source>
        <dbReference type="RuleBase" id="RU361157"/>
    </source>
</evidence>
<evidence type="ECO:0000256" key="2">
    <source>
        <dbReference type="ARBA" id="ARBA00007783"/>
    </source>
</evidence>
<proteinExistence type="inferred from homology"/>
<evidence type="ECO:0000256" key="3">
    <source>
        <dbReference type="ARBA" id="ARBA00022448"/>
    </source>
</evidence>
<evidence type="ECO:0000256" key="6">
    <source>
        <dbReference type="ARBA" id="ARBA00022989"/>
    </source>
</evidence>
<dbReference type="GO" id="GO:0043190">
    <property type="term" value="C:ATP-binding cassette (ABC) transporter complex"/>
    <property type="evidence" value="ECO:0007669"/>
    <property type="project" value="InterPro"/>
</dbReference>
<evidence type="ECO:0000313" key="11">
    <source>
        <dbReference type="Proteomes" id="UP000182743"/>
    </source>
</evidence>
<keyword evidence="5 8" id="KW-0812">Transmembrane</keyword>
<protein>
    <recommendedName>
        <fullName evidence="8">Transport permease protein</fullName>
    </recommendedName>
</protein>
<feature type="transmembrane region" description="Helical" evidence="8">
    <location>
        <begin position="21"/>
        <end position="42"/>
    </location>
</feature>
<dbReference type="Gene3D" id="3.40.1710.10">
    <property type="entry name" value="abc type-2 transporter like domain"/>
    <property type="match status" value="1"/>
</dbReference>
<evidence type="ECO:0000256" key="1">
    <source>
        <dbReference type="ARBA" id="ARBA00004651"/>
    </source>
</evidence>
<dbReference type="PROSITE" id="PS51012">
    <property type="entry name" value="ABC_TM2"/>
    <property type="match status" value="1"/>
</dbReference>
<dbReference type="InterPro" id="IPR013525">
    <property type="entry name" value="ABC2_TM"/>
</dbReference>
<sequence length="379" mass="42560">MSWKRIWSIVRKEFIHIRRDPRTIALILLMPIMQMFLFGYAVSTNVEHIKTIIWDQARDQRSRELIQALVQSNYFDVVAYVESHDDIRGWVDRGKARVGFVIPADFSRRIDRGETAPVQVLLDGSDPTTASTVLSAAGAIVQAKSAQITAVTLERRGMASGKLGLPRIDLRPWVWYNPEMKSVNFNIPGLIGVILQNITMMLTAFAVVRERERGTLEQLIVTPIKPFELMWGKVIPYIIIGFADLLLAIAVGILWFGVPVHGNLLLLLALSFIFLVGALGIGLLISTISRTQLQAMQLTMFLVMPNILLSGFMFPQDAMLGFIQKISALIPLTYFIEILRAIILKGVGIGYLLFQVFYLLVFGLAIMAISALKFRKNLE</sequence>
<comment type="subcellular location">
    <subcellularLocation>
        <location evidence="1 8">Cell membrane</location>
        <topology evidence="1 8">Multi-pass membrane protein</topology>
    </subcellularLocation>
</comment>
<feature type="transmembrane region" description="Helical" evidence="8">
    <location>
        <begin position="234"/>
        <end position="258"/>
    </location>
</feature>
<dbReference type="EMBL" id="MIHH01000045">
    <property type="protein sequence ID" value="OIQ07596.1"/>
    <property type="molecule type" value="Genomic_DNA"/>
</dbReference>
<dbReference type="PANTHER" id="PTHR30294">
    <property type="entry name" value="MEMBRANE COMPONENT OF ABC TRANSPORTER YHHJ-RELATED"/>
    <property type="match status" value="1"/>
</dbReference>
<dbReference type="Pfam" id="PF12698">
    <property type="entry name" value="ABC2_membrane_3"/>
    <property type="match status" value="1"/>
</dbReference>
<keyword evidence="6 8" id="KW-1133">Transmembrane helix</keyword>
<dbReference type="Proteomes" id="UP000182743">
    <property type="component" value="Unassembled WGS sequence"/>
</dbReference>
<dbReference type="AlphaFoldDB" id="A0A1J5JFJ8"/>
<feature type="transmembrane region" description="Helical" evidence="8">
    <location>
        <begin position="264"/>
        <end position="286"/>
    </location>
</feature>
<keyword evidence="7 8" id="KW-0472">Membrane</keyword>
<dbReference type="PANTHER" id="PTHR30294:SF29">
    <property type="entry name" value="MULTIDRUG ABC TRANSPORTER PERMEASE YBHS-RELATED"/>
    <property type="match status" value="1"/>
</dbReference>
<feature type="transmembrane region" description="Helical" evidence="8">
    <location>
        <begin position="298"/>
        <end position="316"/>
    </location>
</feature>